<feature type="transmembrane region" description="Helical" evidence="2">
    <location>
        <begin position="54"/>
        <end position="74"/>
    </location>
</feature>
<evidence type="ECO:0000313" key="3">
    <source>
        <dbReference type="EMBL" id="SED35371.1"/>
    </source>
</evidence>
<protein>
    <submittedName>
        <fullName evidence="3">Uncharacterized protein</fullName>
    </submittedName>
</protein>
<evidence type="ECO:0000313" key="4">
    <source>
        <dbReference type="Proteomes" id="UP000183208"/>
    </source>
</evidence>
<name>A0A1M7A456_9BRAD</name>
<dbReference type="AlphaFoldDB" id="A0A1M7A456"/>
<sequence>MQVQSSNSFEHIGSLEDETSGQPPSPPADADLSDYLSPIREDTLQLLRPNAGPVYVLCFAVAGALALGFGLGWASGSTWYGTPTAIASIAPPNTAPPRTEMKSAPKPESARKQAALGTGSNGSPKAPNLSMGSVLRSDAQTSRTAATSLPLDLPTGSIAPREPLYPAPETRPATIAGWTVRDVRGGTAILEGPDGIRSAMVGDTVPGVGQIESIVRWGNRWIVATANGLIATP</sequence>
<evidence type="ECO:0000256" key="1">
    <source>
        <dbReference type="SAM" id="MobiDB-lite"/>
    </source>
</evidence>
<feature type="region of interest" description="Disordered" evidence="1">
    <location>
        <begin position="1"/>
        <end position="34"/>
    </location>
</feature>
<reference evidence="3 4" key="1">
    <citation type="submission" date="2016-10" db="EMBL/GenBank/DDBJ databases">
        <authorList>
            <person name="de Groot N.N."/>
        </authorList>
    </citation>
    <scope>NUCLEOTIDE SEQUENCE [LARGE SCALE GENOMIC DNA]</scope>
    <source>
        <strain evidence="3 4">GAS522</strain>
    </source>
</reference>
<keyword evidence="2" id="KW-0812">Transmembrane</keyword>
<keyword evidence="2" id="KW-1133">Transmembrane helix</keyword>
<gene>
    <name evidence="3" type="ORF">SAMN05444171_3885</name>
</gene>
<accession>A0A1M7A456</accession>
<feature type="compositionally biased region" description="Basic and acidic residues" evidence="1">
    <location>
        <begin position="99"/>
        <end position="111"/>
    </location>
</feature>
<feature type="region of interest" description="Disordered" evidence="1">
    <location>
        <begin position="90"/>
        <end position="170"/>
    </location>
</feature>
<dbReference type="EMBL" id="FNTI01000001">
    <property type="protein sequence ID" value="SED35371.1"/>
    <property type="molecule type" value="Genomic_DNA"/>
</dbReference>
<evidence type="ECO:0000256" key="2">
    <source>
        <dbReference type="SAM" id="Phobius"/>
    </source>
</evidence>
<dbReference type="Proteomes" id="UP000183208">
    <property type="component" value="Unassembled WGS sequence"/>
</dbReference>
<proteinExistence type="predicted"/>
<keyword evidence="2" id="KW-0472">Membrane</keyword>
<feature type="compositionally biased region" description="Polar residues" evidence="1">
    <location>
        <begin position="138"/>
        <end position="147"/>
    </location>
</feature>
<organism evidence="3 4">
    <name type="scientific">Bradyrhizobium lablabi</name>
    <dbReference type="NCBI Taxonomy" id="722472"/>
    <lineage>
        <taxon>Bacteria</taxon>
        <taxon>Pseudomonadati</taxon>
        <taxon>Pseudomonadota</taxon>
        <taxon>Alphaproteobacteria</taxon>
        <taxon>Hyphomicrobiales</taxon>
        <taxon>Nitrobacteraceae</taxon>
        <taxon>Bradyrhizobium</taxon>
    </lineage>
</organism>